<evidence type="ECO:0000256" key="1">
    <source>
        <dbReference type="SAM" id="Phobius"/>
    </source>
</evidence>
<keyword evidence="3" id="KW-1185">Reference proteome</keyword>
<gene>
    <name evidence="2" type="ORF">GBAR_LOCUS15247</name>
</gene>
<reference evidence="2" key="1">
    <citation type="submission" date="2023-03" db="EMBL/GenBank/DDBJ databases">
        <authorList>
            <person name="Steffen K."/>
            <person name="Cardenas P."/>
        </authorList>
    </citation>
    <scope>NUCLEOTIDE SEQUENCE</scope>
</reference>
<accession>A0AA35WRM3</accession>
<evidence type="ECO:0000313" key="2">
    <source>
        <dbReference type="EMBL" id="CAI8026546.1"/>
    </source>
</evidence>
<keyword evidence="1" id="KW-0812">Transmembrane</keyword>
<dbReference type="Proteomes" id="UP001174909">
    <property type="component" value="Unassembled WGS sequence"/>
</dbReference>
<feature type="non-terminal residue" evidence="2">
    <location>
        <position position="1"/>
    </location>
</feature>
<organism evidence="2 3">
    <name type="scientific">Geodia barretti</name>
    <name type="common">Barrett's horny sponge</name>
    <dbReference type="NCBI Taxonomy" id="519541"/>
    <lineage>
        <taxon>Eukaryota</taxon>
        <taxon>Metazoa</taxon>
        <taxon>Porifera</taxon>
        <taxon>Demospongiae</taxon>
        <taxon>Heteroscleromorpha</taxon>
        <taxon>Tetractinellida</taxon>
        <taxon>Astrophorina</taxon>
        <taxon>Geodiidae</taxon>
        <taxon>Geodia</taxon>
    </lineage>
</organism>
<dbReference type="AlphaFoldDB" id="A0AA35WRM3"/>
<comment type="caution">
    <text evidence="2">The sequence shown here is derived from an EMBL/GenBank/DDBJ whole genome shotgun (WGS) entry which is preliminary data.</text>
</comment>
<feature type="transmembrane region" description="Helical" evidence="1">
    <location>
        <begin position="57"/>
        <end position="77"/>
    </location>
</feature>
<name>A0AA35WRM3_GEOBA</name>
<protein>
    <submittedName>
        <fullName evidence="2">Uncharacterized protein</fullName>
    </submittedName>
</protein>
<evidence type="ECO:0000313" key="3">
    <source>
        <dbReference type="Proteomes" id="UP001174909"/>
    </source>
</evidence>
<sequence length="93" mass="10675">FLGLHTTILKGLQDSRVLEGIRKFPDFPRPLFVFKDQERLTAGIINPRCACTAWVTVYTWFVCLCVCLLPHFLPLGATKQPIRYAVRCYIGLF</sequence>
<proteinExistence type="predicted"/>
<keyword evidence="1" id="KW-0472">Membrane</keyword>
<dbReference type="EMBL" id="CASHTH010002220">
    <property type="protein sequence ID" value="CAI8026546.1"/>
    <property type="molecule type" value="Genomic_DNA"/>
</dbReference>
<keyword evidence="1" id="KW-1133">Transmembrane helix</keyword>